<dbReference type="InterPro" id="IPR036439">
    <property type="entry name" value="Dockerin_dom_sf"/>
</dbReference>
<name>A0A517TT06_9BACT</name>
<dbReference type="InterPro" id="IPR018247">
    <property type="entry name" value="EF_Hand_1_Ca_BS"/>
</dbReference>
<organism evidence="1 2">
    <name type="scientific">Lacipirellula limnantheis</name>
    <dbReference type="NCBI Taxonomy" id="2528024"/>
    <lineage>
        <taxon>Bacteria</taxon>
        <taxon>Pseudomonadati</taxon>
        <taxon>Planctomycetota</taxon>
        <taxon>Planctomycetia</taxon>
        <taxon>Pirellulales</taxon>
        <taxon>Lacipirellulaceae</taxon>
        <taxon>Lacipirellula</taxon>
    </lineage>
</organism>
<keyword evidence="2" id="KW-1185">Reference proteome</keyword>
<evidence type="ECO:0008006" key="3">
    <source>
        <dbReference type="Google" id="ProtNLM"/>
    </source>
</evidence>
<dbReference type="SUPFAM" id="SSF63446">
    <property type="entry name" value="Type I dockerin domain"/>
    <property type="match status" value="1"/>
</dbReference>
<dbReference type="GO" id="GO:0000272">
    <property type="term" value="P:polysaccharide catabolic process"/>
    <property type="evidence" value="ECO:0007669"/>
    <property type="project" value="InterPro"/>
</dbReference>
<dbReference type="AlphaFoldDB" id="A0A517TT06"/>
<dbReference type="OrthoDB" id="279237at2"/>
<accession>A0A517TT06</accession>
<dbReference type="KEGG" id="llh:I41_06640"/>
<proteinExistence type="predicted"/>
<dbReference type="Gene3D" id="1.10.1330.10">
    <property type="entry name" value="Dockerin domain"/>
    <property type="match status" value="1"/>
</dbReference>
<dbReference type="PROSITE" id="PS00018">
    <property type="entry name" value="EF_HAND_1"/>
    <property type="match status" value="2"/>
</dbReference>
<dbReference type="RefSeq" id="WP_145430831.1">
    <property type="nucleotide sequence ID" value="NZ_CP036339.1"/>
</dbReference>
<sequence>MNDQATELKETQLPTGREARLAAYLAAAGGVALLSGDAQGAVVGSTAVQPFGINGEVGVDFNGDGQIDFQIDHDRYNLNGSNLDYLQIDKNDVNSETNPLPIDGFATFPTGVGAANDGGVSAYAINGPAGSYPAALTQGTMIGPSLTFDFQEGDNFLGGGTTIRANRLIDEDATQIDQVLGGLPPEKVTVPSDGPNFLGLNGAVRYLGLKMDLNNANLNNYGWIGIRIDNEADATGAVVGWGYETEPDVEIMAGDTGPVAPSADYNDDGKIDGADFLLWQRTFGNSVTAFSGADGNGNGVVDGPDLTLWKGGFGSATVAAQVATAAVPEPSSALLGGLGGLLLVSRFAVRRWRRRT</sequence>
<protein>
    <recommendedName>
        <fullName evidence="3">PEP-CTERM protein-sorting domain-containing protein</fullName>
    </recommendedName>
</protein>
<reference evidence="1 2" key="1">
    <citation type="submission" date="2019-02" db="EMBL/GenBank/DDBJ databases">
        <title>Deep-cultivation of Planctomycetes and their phenomic and genomic characterization uncovers novel biology.</title>
        <authorList>
            <person name="Wiegand S."/>
            <person name="Jogler M."/>
            <person name="Boedeker C."/>
            <person name="Pinto D."/>
            <person name="Vollmers J."/>
            <person name="Rivas-Marin E."/>
            <person name="Kohn T."/>
            <person name="Peeters S.H."/>
            <person name="Heuer A."/>
            <person name="Rast P."/>
            <person name="Oberbeckmann S."/>
            <person name="Bunk B."/>
            <person name="Jeske O."/>
            <person name="Meyerdierks A."/>
            <person name="Storesund J.E."/>
            <person name="Kallscheuer N."/>
            <person name="Luecker S."/>
            <person name="Lage O.M."/>
            <person name="Pohl T."/>
            <person name="Merkel B.J."/>
            <person name="Hornburger P."/>
            <person name="Mueller R.-W."/>
            <person name="Bruemmer F."/>
            <person name="Labrenz M."/>
            <person name="Spormann A.M."/>
            <person name="Op den Camp H."/>
            <person name="Overmann J."/>
            <person name="Amann R."/>
            <person name="Jetten M.S.M."/>
            <person name="Mascher T."/>
            <person name="Medema M.H."/>
            <person name="Devos D.P."/>
            <person name="Kaster A.-K."/>
            <person name="Ovreas L."/>
            <person name="Rohde M."/>
            <person name="Galperin M.Y."/>
            <person name="Jogler C."/>
        </authorList>
    </citation>
    <scope>NUCLEOTIDE SEQUENCE [LARGE SCALE GENOMIC DNA]</scope>
    <source>
        <strain evidence="1 2">I41</strain>
    </source>
</reference>
<gene>
    <name evidence="1" type="ORF">I41_06640</name>
</gene>
<evidence type="ECO:0000313" key="2">
    <source>
        <dbReference type="Proteomes" id="UP000317909"/>
    </source>
</evidence>
<dbReference type="EMBL" id="CP036339">
    <property type="protein sequence ID" value="QDT71506.1"/>
    <property type="molecule type" value="Genomic_DNA"/>
</dbReference>
<dbReference type="Proteomes" id="UP000317909">
    <property type="component" value="Chromosome"/>
</dbReference>
<evidence type="ECO:0000313" key="1">
    <source>
        <dbReference type="EMBL" id="QDT71506.1"/>
    </source>
</evidence>